<accession>A0A502EJL1</accession>
<reference evidence="1 2" key="1">
    <citation type="journal article" date="2019" name="Environ. Microbiol.">
        <title>Species interactions and distinct microbial communities in high Arctic permafrost affected cryosols are associated with the CH4 and CO2 gas fluxes.</title>
        <authorList>
            <person name="Altshuler I."/>
            <person name="Hamel J."/>
            <person name="Turney S."/>
            <person name="Magnuson E."/>
            <person name="Levesque R."/>
            <person name="Greer C."/>
            <person name="Whyte L.G."/>
        </authorList>
    </citation>
    <scope>NUCLEOTIDE SEQUENCE [LARGE SCALE GENOMIC DNA]</scope>
    <source>
        <strain evidence="1 2">S5.20</strain>
    </source>
</reference>
<dbReference type="Proteomes" id="UP000320095">
    <property type="component" value="Unassembled WGS sequence"/>
</dbReference>
<dbReference type="AlphaFoldDB" id="A0A502EJL1"/>
<comment type="caution">
    <text evidence="1">The sequence shown here is derived from an EMBL/GenBank/DDBJ whole genome shotgun (WGS) entry which is preliminary data.</text>
</comment>
<evidence type="ECO:0000313" key="2">
    <source>
        <dbReference type="Proteomes" id="UP000320095"/>
    </source>
</evidence>
<sequence>MLDVTDDFEFSRAFVSVRLSALCCEVAARFRFSCSTSEKTSLMLVGGCGEPVPDAEEDEVAAADVAPDVPASALAGPARAVPARAARPNATRAAALAMRFLIM</sequence>
<protein>
    <submittedName>
        <fullName evidence="1">Uncharacterized protein</fullName>
    </submittedName>
</protein>
<proteinExistence type="predicted"/>
<dbReference type="EMBL" id="RCZG01000001">
    <property type="protein sequence ID" value="TPG37162.1"/>
    <property type="molecule type" value="Genomic_DNA"/>
</dbReference>
<evidence type="ECO:0000313" key="1">
    <source>
        <dbReference type="EMBL" id="TPG37162.1"/>
    </source>
</evidence>
<keyword evidence="2" id="KW-1185">Reference proteome</keyword>
<organism evidence="1 2">
    <name type="scientific">Mycolicibacterium hodleri</name>
    <dbReference type="NCBI Taxonomy" id="49897"/>
    <lineage>
        <taxon>Bacteria</taxon>
        <taxon>Bacillati</taxon>
        <taxon>Actinomycetota</taxon>
        <taxon>Actinomycetes</taxon>
        <taxon>Mycobacteriales</taxon>
        <taxon>Mycobacteriaceae</taxon>
        <taxon>Mycolicibacterium</taxon>
    </lineage>
</organism>
<name>A0A502EJL1_9MYCO</name>
<gene>
    <name evidence="1" type="ORF">EAH80_04815</name>
</gene>